<dbReference type="Proteomes" id="UP000077266">
    <property type="component" value="Unassembled WGS sequence"/>
</dbReference>
<reference evidence="1 2" key="1">
    <citation type="journal article" date="2016" name="Mol. Biol. Evol.">
        <title>Comparative Genomics of Early-Diverging Mushroom-Forming Fungi Provides Insights into the Origins of Lignocellulose Decay Capabilities.</title>
        <authorList>
            <person name="Nagy L.G."/>
            <person name="Riley R."/>
            <person name="Tritt A."/>
            <person name="Adam C."/>
            <person name="Daum C."/>
            <person name="Floudas D."/>
            <person name="Sun H."/>
            <person name="Yadav J.S."/>
            <person name="Pangilinan J."/>
            <person name="Larsson K.H."/>
            <person name="Matsuura K."/>
            <person name="Barry K."/>
            <person name="Labutti K."/>
            <person name="Kuo R."/>
            <person name="Ohm R.A."/>
            <person name="Bhattacharya S.S."/>
            <person name="Shirouzu T."/>
            <person name="Yoshinaga Y."/>
            <person name="Martin F.M."/>
            <person name="Grigoriev I.V."/>
            <person name="Hibbett D.S."/>
        </authorList>
    </citation>
    <scope>NUCLEOTIDE SEQUENCE [LARGE SCALE GENOMIC DNA]</scope>
    <source>
        <strain evidence="1 2">HHB12029</strain>
    </source>
</reference>
<protein>
    <submittedName>
        <fullName evidence="1">Uncharacterized protein</fullName>
    </submittedName>
</protein>
<keyword evidence="2" id="KW-1185">Reference proteome</keyword>
<dbReference type="EMBL" id="KV426498">
    <property type="protein sequence ID" value="KZV80301.1"/>
    <property type="molecule type" value="Genomic_DNA"/>
</dbReference>
<name>A0A165BC60_EXIGL</name>
<evidence type="ECO:0000313" key="1">
    <source>
        <dbReference type="EMBL" id="KZV80301.1"/>
    </source>
</evidence>
<dbReference type="AlphaFoldDB" id="A0A165BC60"/>
<accession>A0A165BC60</accession>
<gene>
    <name evidence="1" type="ORF">EXIGLDRAFT_781154</name>
</gene>
<feature type="non-terminal residue" evidence="1">
    <location>
        <position position="1"/>
    </location>
</feature>
<proteinExistence type="predicted"/>
<organism evidence="1 2">
    <name type="scientific">Exidia glandulosa HHB12029</name>
    <dbReference type="NCBI Taxonomy" id="1314781"/>
    <lineage>
        <taxon>Eukaryota</taxon>
        <taxon>Fungi</taxon>
        <taxon>Dikarya</taxon>
        <taxon>Basidiomycota</taxon>
        <taxon>Agaricomycotina</taxon>
        <taxon>Agaricomycetes</taxon>
        <taxon>Auriculariales</taxon>
        <taxon>Exidiaceae</taxon>
        <taxon>Exidia</taxon>
    </lineage>
</organism>
<sequence>LVIRGVDIDAPGAAELRSLVSCLRVEPNIRINDGAPSWVRAACFDDCWTGNFTFSE</sequence>
<evidence type="ECO:0000313" key="2">
    <source>
        <dbReference type="Proteomes" id="UP000077266"/>
    </source>
</evidence>
<dbReference type="InParanoid" id="A0A165BC60"/>